<evidence type="ECO:0000259" key="9">
    <source>
        <dbReference type="PROSITE" id="PS51918"/>
    </source>
</evidence>
<accession>A0A5N5ZQN6</accession>
<dbReference type="GO" id="GO:0031419">
    <property type="term" value="F:cobalamin binding"/>
    <property type="evidence" value="ECO:0007669"/>
    <property type="project" value="InterPro"/>
</dbReference>
<feature type="domain" description="B12-binding" evidence="8">
    <location>
        <begin position="18"/>
        <end position="161"/>
    </location>
</feature>
<keyword evidence="2" id="KW-0489">Methyltransferase</keyword>
<dbReference type="InterPro" id="IPR034466">
    <property type="entry name" value="Methyltransferase_Class_B"/>
</dbReference>
<evidence type="ECO:0000256" key="6">
    <source>
        <dbReference type="ARBA" id="ARBA00023004"/>
    </source>
</evidence>
<protein>
    <submittedName>
        <fullName evidence="10">Radical SAM protein</fullName>
    </submittedName>
</protein>
<keyword evidence="11" id="KW-1185">Reference proteome</keyword>
<dbReference type="InterPro" id="IPR023404">
    <property type="entry name" value="rSAM_horseshoe"/>
</dbReference>
<dbReference type="SFLD" id="SFLDG01123">
    <property type="entry name" value="methyltransferase_(Class_B)"/>
    <property type="match status" value="1"/>
</dbReference>
<evidence type="ECO:0000256" key="3">
    <source>
        <dbReference type="ARBA" id="ARBA00022679"/>
    </source>
</evidence>
<dbReference type="GO" id="GO:0005829">
    <property type="term" value="C:cytosol"/>
    <property type="evidence" value="ECO:0007669"/>
    <property type="project" value="TreeGrafter"/>
</dbReference>
<dbReference type="GO" id="GO:0046872">
    <property type="term" value="F:metal ion binding"/>
    <property type="evidence" value="ECO:0007669"/>
    <property type="project" value="UniProtKB-KW"/>
</dbReference>
<dbReference type="RefSeq" id="WP_139675102.1">
    <property type="nucleotide sequence ID" value="NZ_VDLY02000027.1"/>
</dbReference>
<dbReference type="PROSITE" id="PS51918">
    <property type="entry name" value="RADICAL_SAM"/>
    <property type="match status" value="1"/>
</dbReference>
<dbReference type="Proteomes" id="UP000314251">
    <property type="component" value="Unassembled WGS sequence"/>
</dbReference>
<proteinExistence type="predicted"/>
<keyword evidence="5" id="KW-0479">Metal-binding</keyword>
<keyword evidence="7" id="KW-0411">Iron-sulfur</keyword>
<keyword evidence="3" id="KW-0808">Transferase</keyword>
<dbReference type="InterPro" id="IPR058240">
    <property type="entry name" value="rSAM_sf"/>
</dbReference>
<dbReference type="Pfam" id="PF04055">
    <property type="entry name" value="Radical_SAM"/>
    <property type="match status" value="1"/>
</dbReference>
<dbReference type="Gene3D" id="3.40.50.280">
    <property type="entry name" value="Cobalamin-binding domain"/>
    <property type="match status" value="1"/>
</dbReference>
<evidence type="ECO:0000256" key="2">
    <source>
        <dbReference type="ARBA" id="ARBA00022603"/>
    </source>
</evidence>
<keyword evidence="6" id="KW-0408">Iron</keyword>
<reference evidence="10" key="1">
    <citation type="submission" date="2019-10" db="EMBL/GenBank/DDBJ databases">
        <title>Nonomuraea sp. nov., isolated from Phyllanthus amarus.</title>
        <authorList>
            <person name="Klykleung N."/>
            <person name="Tanasupawat S."/>
        </authorList>
    </citation>
    <scope>NUCLEOTIDE SEQUENCE [LARGE SCALE GENOMIC DNA]</scope>
    <source>
        <strain evidence="10">3MP-10</strain>
    </source>
</reference>
<dbReference type="AlphaFoldDB" id="A0A5N5ZQN6"/>
<comment type="cofactor">
    <cofactor evidence="1">
        <name>[4Fe-4S] cluster</name>
        <dbReference type="ChEBI" id="CHEBI:49883"/>
    </cofactor>
</comment>
<feature type="domain" description="Radical SAM core" evidence="9">
    <location>
        <begin position="206"/>
        <end position="424"/>
    </location>
</feature>
<dbReference type="CDD" id="cd01335">
    <property type="entry name" value="Radical_SAM"/>
    <property type="match status" value="1"/>
</dbReference>
<dbReference type="PANTHER" id="PTHR43409">
    <property type="entry name" value="ANAEROBIC MAGNESIUM-PROTOPORPHYRIN IX MONOMETHYL ESTER CYCLASE-RELATED"/>
    <property type="match status" value="1"/>
</dbReference>
<gene>
    <name evidence="10" type="ORF">FH607_028960</name>
</gene>
<dbReference type="InterPro" id="IPR051198">
    <property type="entry name" value="BchE-like"/>
</dbReference>
<dbReference type="InterPro" id="IPR007197">
    <property type="entry name" value="rSAM"/>
</dbReference>
<evidence type="ECO:0000256" key="1">
    <source>
        <dbReference type="ARBA" id="ARBA00001966"/>
    </source>
</evidence>
<comment type="caution">
    <text evidence="10">The sequence shown here is derived from an EMBL/GenBank/DDBJ whole genome shotgun (WGS) entry which is preliminary data.</text>
</comment>
<evidence type="ECO:0000256" key="7">
    <source>
        <dbReference type="ARBA" id="ARBA00023014"/>
    </source>
</evidence>
<evidence type="ECO:0000313" key="10">
    <source>
        <dbReference type="EMBL" id="KAB8158824.1"/>
    </source>
</evidence>
<dbReference type="Gene3D" id="3.80.30.20">
    <property type="entry name" value="tm_1862 like domain"/>
    <property type="match status" value="1"/>
</dbReference>
<dbReference type="GO" id="GO:0003824">
    <property type="term" value="F:catalytic activity"/>
    <property type="evidence" value="ECO:0007669"/>
    <property type="project" value="InterPro"/>
</dbReference>
<dbReference type="EMBL" id="VDLY02000027">
    <property type="protein sequence ID" value="KAB8158824.1"/>
    <property type="molecule type" value="Genomic_DNA"/>
</dbReference>
<dbReference type="InterPro" id="IPR006158">
    <property type="entry name" value="Cobalamin-bd"/>
</dbReference>
<dbReference type="SUPFAM" id="SSF102114">
    <property type="entry name" value="Radical SAM enzymes"/>
    <property type="match status" value="1"/>
</dbReference>
<evidence type="ECO:0000313" key="11">
    <source>
        <dbReference type="Proteomes" id="UP000314251"/>
    </source>
</evidence>
<dbReference type="InterPro" id="IPR006638">
    <property type="entry name" value="Elp3/MiaA/NifB-like_rSAM"/>
</dbReference>
<name>A0A5N5ZQN6_9ACTN</name>
<dbReference type="SFLD" id="SFLDG01082">
    <property type="entry name" value="B12-binding_domain_containing"/>
    <property type="match status" value="1"/>
</dbReference>
<keyword evidence="4" id="KW-0949">S-adenosyl-L-methionine</keyword>
<dbReference type="PROSITE" id="PS51332">
    <property type="entry name" value="B12_BINDING"/>
    <property type="match status" value="1"/>
</dbReference>
<dbReference type="SFLD" id="SFLDS00029">
    <property type="entry name" value="Radical_SAM"/>
    <property type="match status" value="1"/>
</dbReference>
<organism evidence="10 11">
    <name type="scientific">Streptomyces mimosae</name>
    <dbReference type="NCBI Taxonomy" id="2586635"/>
    <lineage>
        <taxon>Bacteria</taxon>
        <taxon>Bacillati</taxon>
        <taxon>Actinomycetota</taxon>
        <taxon>Actinomycetes</taxon>
        <taxon>Kitasatosporales</taxon>
        <taxon>Streptomycetaceae</taxon>
        <taxon>Streptomyces</taxon>
    </lineage>
</organism>
<evidence type="ECO:0000259" key="8">
    <source>
        <dbReference type="PROSITE" id="PS51332"/>
    </source>
</evidence>
<dbReference type="PANTHER" id="PTHR43409:SF7">
    <property type="entry name" value="BLL1977 PROTEIN"/>
    <property type="match status" value="1"/>
</dbReference>
<sequence length="459" mass="50685">MNAETAASPPSPPTPLTVALVLPAEPPGTNNFHQVPIGSLYTAGRLRDRGMAVAFHDLRLNRPEGPEGAETYREIAAADLVVVFSADYDLAQCYPSLGPTVECVRLLRAAGARRIACAGSHATADPELTRRHTGCDTVVVGEFEFAVPDLAAELAARLAAREPAPERWPLTGSRLADEDELAALGPPAYDLAPMRRYFSEGFVDGQLDRVNSGLVLANRGCPFGCDFCYLFFGRRLRRRPVAATLAELRTLREEYGIRHFFFLDYTFTVDNEWAAALSDGILELGLDISWICQTRVDCLDDATLARMRRAGCAGIWLGVESPDIEQRRYLGKGRIGFEDIQRAVELIRSHDINVLAFVMVGLPNETEASLASLNSWLSESRVYYSLSTFQRRLGTPLAAERGIDVTPENGWGYLDHRTDHLGESELRRADLGAFFAFHDTSPTRVANVMRRRLAERAPS</sequence>
<dbReference type="OrthoDB" id="5298546at2"/>
<dbReference type="SMART" id="SM00729">
    <property type="entry name" value="Elp3"/>
    <property type="match status" value="1"/>
</dbReference>
<evidence type="ECO:0000256" key="5">
    <source>
        <dbReference type="ARBA" id="ARBA00022723"/>
    </source>
</evidence>
<dbReference type="GO" id="GO:0051539">
    <property type="term" value="F:4 iron, 4 sulfur cluster binding"/>
    <property type="evidence" value="ECO:0007669"/>
    <property type="project" value="UniProtKB-KW"/>
</dbReference>
<evidence type="ECO:0000256" key="4">
    <source>
        <dbReference type="ARBA" id="ARBA00022691"/>
    </source>
</evidence>